<dbReference type="EMBL" id="JANPWB010000009">
    <property type="protein sequence ID" value="KAJ1158434.1"/>
    <property type="molecule type" value="Genomic_DNA"/>
</dbReference>
<evidence type="ECO:0000313" key="2">
    <source>
        <dbReference type="EMBL" id="KAJ1158434.1"/>
    </source>
</evidence>
<comment type="caution">
    <text evidence="2">The sequence shown here is derived from an EMBL/GenBank/DDBJ whole genome shotgun (WGS) entry which is preliminary data.</text>
</comment>
<reference evidence="2" key="1">
    <citation type="journal article" date="2022" name="bioRxiv">
        <title>Sequencing and chromosome-scale assembly of the giantPleurodeles waltlgenome.</title>
        <authorList>
            <person name="Brown T."/>
            <person name="Elewa A."/>
            <person name="Iarovenko S."/>
            <person name="Subramanian E."/>
            <person name="Araus A.J."/>
            <person name="Petzold A."/>
            <person name="Susuki M."/>
            <person name="Suzuki K.-i.T."/>
            <person name="Hayashi T."/>
            <person name="Toyoda A."/>
            <person name="Oliveira C."/>
            <person name="Osipova E."/>
            <person name="Leigh N.D."/>
            <person name="Simon A."/>
            <person name="Yun M.H."/>
        </authorList>
    </citation>
    <scope>NUCLEOTIDE SEQUENCE</scope>
    <source>
        <strain evidence="2">20211129_DDA</strain>
        <tissue evidence="2">Liver</tissue>
    </source>
</reference>
<sequence length="109" mass="12283">MPRTDCLDADDALRLLGPEPLPWWLRLPSDSAAVWAALRGGATGQETRARRGGGRGQSREQGLDCFWPPRRRRPEQLVNPNDMHECRNGLVETGRSHPLTLLEAFGRRE</sequence>
<dbReference type="AlphaFoldDB" id="A0AAV7S4I1"/>
<proteinExistence type="predicted"/>
<keyword evidence="3" id="KW-1185">Reference proteome</keyword>
<dbReference type="Proteomes" id="UP001066276">
    <property type="component" value="Chromosome 5"/>
</dbReference>
<name>A0AAV7S4I1_PLEWA</name>
<protein>
    <submittedName>
        <fullName evidence="2">Uncharacterized protein</fullName>
    </submittedName>
</protein>
<organism evidence="2 3">
    <name type="scientific">Pleurodeles waltl</name>
    <name type="common">Iberian ribbed newt</name>
    <dbReference type="NCBI Taxonomy" id="8319"/>
    <lineage>
        <taxon>Eukaryota</taxon>
        <taxon>Metazoa</taxon>
        <taxon>Chordata</taxon>
        <taxon>Craniata</taxon>
        <taxon>Vertebrata</taxon>
        <taxon>Euteleostomi</taxon>
        <taxon>Amphibia</taxon>
        <taxon>Batrachia</taxon>
        <taxon>Caudata</taxon>
        <taxon>Salamandroidea</taxon>
        <taxon>Salamandridae</taxon>
        <taxon>Pleurodelinae</taxon>
        <taxon>Pleurodeles</taxon>
    </lineage>
</organism>
<feature type="region of interest" description="Disordered" evidence="1">
    <location>
        <begin position="42"/>
        <end position="81"/>
    </location>
</feature>
<evidence type="ECO:0000313" key="3">
    <source>
        <dbReference type="Proteomes" id="UP001066276"/>
    </source>
</evidence>
<accession>A0AAV7S4I1</accession>
<gene>
    <name evidence="2" type="ORF">NDU88_011122</name>
</gene>
<evidence type="ECO:0000256" key="1">
    <source>
        <dbReference type="SAM" id="MobiDB-lite"/>
    </source>
</evidence>